<dbReference type="InterPro" id="IPR001789">
    <property type="entry name" value="Sig_transdc_resp-reg_receiver"/>
</dbReference>
<accession>A0A4R1YWU2</accession>
<comment type="caution">
    <text evidence="6">The sequence shown here is derived from an EMBL/GenBank/DDBJ whole genome shotgun (WGS) entry which is preliminary data.</text>
</comment>
<dbReference type="CDD" id="cd17535">
    <property type="entry name" value="REC_NarL-like"/>
    <property type="match status" value="1"/>
</dbReference>
<dbReference type="GO" id="GO:0006355">
    <property type="term" value="P:regulation of DNA-templated transcription"/>
    <property type="evidence" value="ECO:0007669"/>
    <property type="project" value="InterPro"/>
</dbReference>
<dbReference type="SMART" id="SM00448">
    <property type="entry name" value="REC"/>
    <property type="match status" value="1"/>
</dbReference>
<protein>
    <submittedName>
        <fullName evidence="6">LuxR family two component transcriptional regulator</fullName>
    </submittedName>
</protein>
<sequence length="205" mass="22476">MRLLIADDHELLRDTLRLFLAREEAIEVEFESDLPSALRAIETRGPFDLVLLDYSMPGMNGLEGLKSTLDAGNDVKVAIISGVASPDVADRVLALGASGFLPKALPAKTLANAVRFMAAGEIYVPVQFLRRAKDETTSLPASSQLLPREVEVLRGLCAGKTNKEIARDMNVQEPTVKLYVKTLFRKIGVRNRTQAALYAKEFGFS</sequence>
<dbReference type="InterPro" id="IPR000792">
    <property type="entry name" value="Tscrpt_reg_LuxR_C"/>
</dbReference>
<dbReference type="SMART" id="SM00421">
    <property type="entry name" value="HTH_LUXR"/>
    <property type="match status" value="1"/>
</dbReference>
<dbReference type="AlphaFoldDB" id="A0A4R1YWU2"/>
<dbReference type="InterPro" id="IPR051015">
    <property type="entry name" value="EvgA-like"/>
</dbReference>
<dbReference type="PANTHER" id="PTHR45566">
    <property type="entry name" value="HTH-TYPE TRANSCRIPTIONAL REGULATOR YHJB-RELATED"/>
    <property type="match status" value="1"/>
</dbReference>
<evidence type="ECO:0000259" key="4">
    <source>
        <dbReference type="PROSITE" id="PS50043"/>
    </source>
</evidence>
<keyword evidence="2" id="KW-0238">DNA-binding</keyword>
<evidence type="ECO:0000256" key="1">
    <source>
        <dbReference type="ARBA" id="ARBA00022553"/>
    </source>
</evidence>
<dbReference type="GO" id="GO:0003677">
    <property type="term" value="F:DNA binding"/>
    <property type="evidence" value="ECO:0007669"/>
    <property type="project" value="UniProtKB-KW"/>
</dbReference>
<dbReference type="InterPro" id="IPR011006">
    <property type="entry name" value="CheY-like_superfamily"/>
</dbReference>
<dbReference type="OrthoDB" id="3679796at2"/>
<dbReference type="InterPro" id="IPR058245">
    <property type="entry name" value="NreC/VraR/RcsB-like_REC"/>
</dbReference>
<dbReference type="Proteomes" id="UP000295277">
    <property type="component" value="Unassembled WGS sequence"/>
</dbReference>
<keyword evidence="1 3" id="KW-0597">Phosphoprotein</keyword>
<dbReference type="PROSITE" id="PS50110">
    <property type="entry name" value="RESPONSE_REGULATORY"/>
    <property type="match status" value="1"/>
</dbReference>
<evidence type="ECO:0000256" key="2">
    <source>
        <dbReference type="ARBA" id="ARBA00023125"/>
    </source>
</evidence>
<evidence type="ECO:0000256" key="3">
    <source>
        <dbReference type="PROSITE-ProRule" id="PRU00169"/>
    </source>
</evidence>
<evidence type="ECO:0000313" key="7">
    <source>
        <dbReference type="Proteomes" id="UP000295277"/>
    </source>
</evidence>
<feature type="domain" description="Response regulatory" evidence="5">
    <location>
        <begin position="2"/>
        <end position="118"/>
    </location>
</feature>
<dbReference type="RefSeq" id="WP_132694160.1">
    <property type="nucleotide sequence ID" value="NZ_SLVM01000007.1"/>
</dbReference>
<dbReference type="PRINTS" id="PR00038">
    <property type="entry name" value="HTHLUXR"/>
</dbReference>
<dbReference type="Gene3D" id="3.40.50.2300">
    <property type="match status" value="1"/>
</dbReference>
<dbReference type="CDD" id="cd06170">
    <property type="entry name" value="LuxR_C_like"/>
    <property type="match status" value="1"/>
</dbReference>
<dbReference type="SUPFAM" id="SSF46894">
    <property type="entry name" value="C-terminal effector domain of the bipartite response regulators"/>
    <property type="match status" value="1"/>
</dbReference>
<dbReference type="Pfam" id="PF00196">
    <property type="entry name" value="GerE"/>
    <property type="match status" value="1"/>
</dbReference>
<dbReference type="GO" id="GO:0000160">
    <property type="term" value="P:phosphorelay signal transduction system"/>
    <property type="evidence" value="ECO:0007669"/>
    <property type="project" value="InterPro"/>
</dbReference>
<keyword evidence="7" id="KW-1185">Reference proteome</keyword>
<name>A0A4R1YWU2_9RHOB</name>
<dbReference type="PANTHER" id="PTHR45566:SF2">
    <property type="entry name" value="NARL SUBFAMILY"/>
    <property type="match status" value="1"/>
</dbReference>
<dbReference type="SUPFAM" id="SSF52172">
    <property type="entry name" value="CheY-like"/>
    <property type="match status" value="1"/>
</dbReference>
<dbReference type="PROSITE" id="PS50043">
    <property type="entry name" value="HTH_LUXR_2"/>
    <property type="match status" value="1"/>
</dbReference>
<dbReference type="InterPro" id="IPR016032">
    <property type="entry name" value="Sig_transdc_resp-reg_C-effctor"/>
</dbReference>
<evidence type="ECO:0000313" key="6">
    <source>
        <dbReference type="EMBL" id="TCM85457.1"/>
    </source>
</evidence>
<organism evidence="6 7">
    <name type="scientific">Rhodovulum steppense</name>
    <dbReference type="NCBI Taxonomy" id="540251"/>
    <lineage>
        <taxon>Bacteria</taxon>
        <taxon>Pseudomonadati</taxon>
        <taxon>Pseudomonadota</taxon>
        <taxon>Alphaproteobacteria</taxon>
        <taxon>Rhodobacterales</taxon>
        <taxon>Paracoccaceae</taxon>
        <taxon>Rhodovulum</taxon>
    </lineage>
</organism>
<proteinExistence type="predicted"/>
<evidence type="ECO:0000259" key="5">
    <source>
        <dbReference type="PROSITE" id="PS50110"/>
    </source>
</evidence>
<dbReference type="Pfam" id="PF00072">
    <property type="entry name" value="Response_reg"/>
    <property type="match status" value="1"/>
</dbReference>
<feature type="domain" description="HTH luxR-type" evidence="4">
    <location>
        <begin position="138"/>
        <end position="203"/>
    </location>
</feature>
<feature type="modified residue" description="4-aspartylphosphate" evidence="3">
    <location>
        <position position="53"/>
    </location>
</feature>
<gene>
    <name evidence="6" type="ORF">EV216_10731</name>
</gene>
<reference evidence="6 7" key="1">
    <citation type="submission" date="2019-03" db="EMBL/GenBank/DDBJ databases">
        <title>Genomic Encyclopedia of Type Strains, Phase IV (KMG-IV): sequencing the most valuable type-strain genomes for metagenomic binning, comparative biology and taxonomic classification.</title>
        <authorList>
            <person name="Goeker M."/>
        </authorList>
    </citation>
    <scope>NUCLEOTIDE SEQUENCE [LARGE SCALE GENOMIC DNA]</scope>
    <source>
        <strain evidence="6 7">DSM 21153</strain>
    </source>
</reference>
<dbReference type="EMBL" id="SLVM01000007">
    <property type="protein sequence ID" value="TCM85457.1"/>
    <property type="molecule type" value="Genomic_DNA"/>
</dbReference>